<keyword evidence="2" id="KW-1185">Reference proteome</keyword>
<protein>
    <submittedName>
        <fullName evidence="1">Uncharacterized protein</fullName>
    </submittedName>
</protein>
<evidence type="ECO:0000313" key="2">
    <source>
        <dbReference type="Proteomes" id="UP000253250"/>
    </source>
</evidence>
<name>A0A368HBX6_9GAMM</name>
<proteinExistence type="predicted"/>
<comment type="caution">
    <text evidence="1">The sequence shown here is derived from an EMBL/GenBank/DDBJ whole genome shotgun (WGS) entry which is preliminary data.</text>
</comment>
<sequence length="158" mass="16928">MAGMSLTDKSAIAAAWCRGRAVGVGGNVRTGTTRAWRLAEVVAGFLRVFDTGQAHPATGRPGPKARRYRVWPVLLVQRPMLDVAPHRARSNGHASPFGGLAGAHGTPRAYPILSRPIDNARVSLHADARRRHPDLIIVCAPPLEKRQDLLAAPLTAPT</sequence>
<dbReference type="EMBL" id="PSYR01000002">
    <property type="protein sequence ID" value="RCN55868.1"/>
    <property type="molecule type" value="Genomic_DNA"/>
</dbReference>
<dbReference type="Proteomes" id="UP000253250">
    <property type="component" value="Unassembled WGS sequence"/>
</dbReference>
<accession>A0A368HBX6</accession>
<reference evidence="1 2" key="1">
    <citation type="submission" date="2018-02" db="EMBL/GenBank/DDBJ databases">
        <title>Insights into the biology of acidophilic members of the Acidiferrobacteraceae family derived from comparative genomic analyses.</title>
        <authorList>
            <person name="Issotta F."/>
            <person name="Thyssen C."/>
            <person name="Mena C."/>
            <person name="Moya A."/>
            <person name="Bellenberg S."/>
            <person name="Sproer C."/>
            <person name="Covarrubias P.C."/>
            <person name="Sand W."/>
            <person name="Quatrini R."/>
            <person name="Vera M."/>
        </authorList>
    </citation>
    <scope>NUCLEOTIDE SEQUENCE [LARGE SCALE GENOMIC DNA]</scope>
    <source>
        <strain evidence="2">m-1</strain>
    </source>
</reference>
<dbReference type="AlphaFoldDB" id="A0A368HBX6"/>
<evidence type="ECO:0000313" key="1">
    <source>
        <dbReference type="EMBL" id="RCN55868.1"/>
    </source>
</evidence>
<gene>
    <name evidence="1" type="ORF">C4900_08120</name>
</gene>
<organism evidence="1 2">
    <name type="scientific">Acidiferrobacter thiooxydans</name>
    <dbReference type="NCBI Taxonomy" id="163359"/>
    <lineage>
        <taxon>Bacteria</taxon>
        <taxon>Pseudomonadati</taxon>
        <taxon>Pseudomonadota</taxon>
        <taxon>Gammaproteobacteria</taxon>
        <taxon>Acidiferrobacterales</taxon>
        <taxon>Acidiferrobacteraceae</taxon>
        <taxon>Acidiferrobacter</taxon>
    </lineage>
</organism>